<gene>
    <name evidence="4" type="ORF">OU5_5597</name>
</gene>
<evidence type="ECO:0000259" key="3">
    <source>
        <dbReference type="Pfam" id="PF06863"/>
    </source>
</evidence>
<dbReference type="Proteomes" id="UP000026913">
    <property type="component" value="Chromosome"/>
</dbReference>
<name>A0A024EJA5_9PSED</name>
<evidence type="ECO:0000313" key="4">
    <source>
        <dbReference type="EMBL" id="AHZ72676.1"/>
    </source>
</evidence>
<accession>A0A024EJA5</accession>
<dbReference type="Gene3D" id="2.60.120.600">
    <property type="entry name" value="Domain of unknown function DUF1214, C-terminal domain"/>
    <property type="match status" value="1"/>
</dbReference>
<evidence type="ECO:0008006" key="6">
    <source>
        <dbReference type="Google" id="ProtNLM"/>
    </source>
</evidence>
<evidence type="ECO:0000259" key="2">
    <source>
        <dbReference type="Pfam" id="PF06742"/>
    </source>
</evidence>
<organism evidence="4 5">
    <name type="scientific">Pseudomonas mandelii JR-1</name>
    <dbReference type="NCBI Taxonomy" id="1147786"/>
    <lineage>
        <taxon>Bacteria</taxon>
        <taxon>Pseudomonadati</taxon>
        <taxon>Pseudomonadota</taxon>
        <taxon>Gammaproteobacteria</taxon>
        <taxon>Pseudomonadales</taxon>
        <taxon>Pseudomonadaceae</taxon>
        <taxon>Pseudomonas</taxon>
    </lineage>
</organism>
<dbReference type="InterPro" id="IPR037050">
    <property type="entry name" value="DUF1254_sf"/>
</dbReference>
<dbReference type="Gene3D" id="1.10.3360.10">
    <property type="entry name" value="VPA0735-like domain"/>
    <property type="match status" value="1"/>
</dbReference>
<feature type="chain" id="PRO_5001530958" description="DUF1254 domain-containing protein" evidence="1">
    <location>
        <begin position="27"/>
        <end position="468"/>
    </location>
</feature>
<dbReference type="KEGG" id="pman:OU5_5597"/>
<dbReference type="RefSeq" id="WP_010456090.1">
    <property type="nucleotide sequence ID" value="NZ_CP005960.1"/>
</dbReference>
<dbReference type="AlphaFoldDB" id="A0A024EJA5"/>
<dbReference type="Pfam" id="PF06742">
    <property type="entry name" value="DUF1214"/>
    <property type="match status" value="1"/>
</dbReference>
<dbReference type="Pfam" id="PF06863">
    <property type="entry name" value="DUF1254"/>
    <property type="match status" value="1"/>
</dbReference>
<dbReference type="InterPro" id="IPR010679">
    <property type="entry name" value="DUF1254"/>
</dbReference>
<reference evidence="4 5" key="1">
    <citation type="journal article" date="2012" name="J. Bacteriol.">
        <title>Genome sequence of cold-adapted Pseudomonas mandelii strain JR-1.</title>
        <authorList>
            <person name="Jang S.H."/>
            <person name="Kim J."/>
            <person name="Kim J."/>
            <person name="Hong S."/>
            <person name="Lee C."/>
        </authorList>
    </citation>
    <scope>NUCLEOTIDE SEQUENCE [LARGE SCALE GENOMIC DNA]</scope>
    <source>
        <strain evidence="4 5">JR-1</strain>
    </source>
</reference>
<proteinExistence type="predicted"/>
<dbReference type="OrthoDB" id="9777345at2"/>
<evidence type="ECO:0000313" key="5">
    <source>
        <dbReference type="Proteomes" id="UP000026913"/>
    </source>
</evidence>
<dbReference type="InterPro" id="IPR010621">
    <property type="entry name" value="DUF1214"/>
</dbReference>
<dbReference type="PANTHER" id="PTHR36509">
    <property type="entry name" value="BLL3101 PROTEIN"/>
    <property type="match status" value="1"/>
</dbReference>
<dbReference type="InterPro" id="IPR037049">
    <property type="entry name" value="DUF1214_C_sf"/>
</dbReference>
<feature type="domain" description="DUF1214" evidence="2">
    <location>
        <begin position="346"/>
        <end position="452"/>
    </location>
</feature>
<protein>
    <recommendedName>
        <fullName evidence="6">DUF1254 domain-containing protein</fullName>
    </recommendedName>
</protein>
<feature type="signal peptide" evidence="1">
    <location>
        <begin position="1"/>
        <end position="26"/>
    </location>
</feature>
<keyword evidence="1" id="KW-0732">Signal</keyword>
<dbReference type="PANTHER" id="PTHR36509:SF2">
    <property type="entry name" value="BLL3101 PROTEIN"/>
    <property type="match status" value="1"/>
</dbReference>
<sequence length="468" mass="51571">MLIPQALTAVALTLAACAVFPLASQAQSKITQQEAHAIGVDAYLYFYPLLTMDLTRKQFTNIEPGKEFGKGPMNMFVSVPQYPPADFKGVVRSNFDTLYSIAWLDLTQEPLVISAPDTAGRFYLLPMLDMWSDVFASPGWRTTGTEASQFLVTPPGWTGTVPPGLNHLPAPTPFVWVIGRTKTDGVADYAAVHKIQAGYTVTPLSRQGEKVEPIKVHIDPAVDMKTPPKIQIDTMSAADYFVYAAALLKVHPPHITDQPILAQMQRIGIEAGKPFNFDAIDPDVQAALQTVPQEAQALMKWKVATLARVVNGWSMNTDTMGVYGNYYLKRAIVAQVGLGANLPEDAIYPLNIGDDKGRPLDGSNKYVLHFDKGEVPPVSAFWSITLYDSEGFQVGNELNRFAVSSWMPFKTNADQSLDIYFQNESPGKELEANWLPAPKGPFNLTMRLYGPKPEALNGKWEPPPVKRL</sequence>
<feature type="domain" description="DUF1254" evidence="3">
    <location>
        <begin position="73"/>
        <end position="203"/>
    </location>
</feature>
<dbReference type="Gene3D" id="2.60.40.1610">
    <property type="entry name" value="Domain of unknown function DUF1254"/>
    <property type="match status" value="1"/>
</dbReference>
<evidence type="ECO:0000256" key="1">
    <source>
        <dbReference type="SAM" id="SignalP"/>
    </source>
</evidence>
<dbReference type="HOGENOM" id="CLU_027269_1_1_6"/>
<dbReference type="EMBL" id="CP005960">
    <property type="protein sequence ID" value="AHZ72676.1"/>
    <property type="molecule type" value="Genomic_DNA"/>
</dbReference>
<dbReference type="SUPFAM" id="SSF160935">
    <property type="entry name" value="VPA0735-like"/>
    <property type="match status" value="1"/>
</dbReference>